<feature type="signal peptide" evidence="8">
    <location>
        <begin position="1"/>
        <end position="22"/>
    </location>
</feature>
<comment type="subcellular location">
    <subcellularLocation>
        <location evidence="1 7">Cell outer membrane</location>
        <topology evidence="1 7">Multi-pass membrane protein</topology>
    </subcellularLocation>
</comment>
<evidence type="ECO:0000256" key="3">
    <source>
        <dbReference type="ARBA" id="ARBA00022452"/>
    </source>
</evidence>
<dbReference type="Gene3D" id="2.60.40.1120">
    <property type="entry name" value="Carboxypeptidase-like, regulatory domain"/>
    <property type="match status" value="1"/>
</dbReference>
<accession>A0A5B7ZUE4</accession>
<evidence type="ECO:0000256" key="7">
    <source>
        <dbReference type="PROSITE-ProRule" id="PRU01360"/>
    </source>
</evidence>
<dbReference type="SUPFAM" id="SSF49464">
    <property type="entry name" value="Carboxypeptidase regulatory domain-like"/>
    <property type="match status" value="1"/>
</dbReference>
<evidence type="ECO:0000256" key="6">
    <source>
        <dbReference type="ARBA" id="ARBA00023237"/>
    </source>
</evidence>
<dbReference type="AlphaFoldDB" id="A0A5B7ZUE4"/>
<evidence type="ECO:0000256" key="8">
    <source>
        <dbReference type="SAM" id="SignalP"/>
    </source>
</evidence>
<name>A0A5B7ZUE4_9BACT</name>
<feature type="chain" id="PRO_5022866559" evidence="8">
    <location>
        <begin position="23"/>
        <end position="1012"/>
    </location>
</feature>
<evidence type="ECO:0000256" key="2">
    <source>
        <dbReference type="ARBA" id="ARBA00022448"/>
    </source>
</evidence>
<keyword evidence="10" id="KW-0675">Receptor</keyword>
<dbReference type="Pfam" id="PF07715">
    <property type="entry name" value="Plug"/>
    <property type="match status" value="1"/>
</dbReference>
<dbReference type="InterPro" id="IPR036942">
    <property type="entry name" value="Beta-barrel_TonB_sf"/>
</dbReference>
<keyword evidence="4 7" id="KW-0812">Transmembrane</keyword>
<dbReference type="RefSeq" id="WP_139513675.1">
    <property type="nucleotide sequence ID" value="NZ_CP040896.1"/>
</dbReference>
<comment type="similarity">
    <text evidence="7">Belongs to the TonB-dependent receptor family.</text>
</comment>
<keyword evidence="3 7" id="KW-1134">Transmembrane beta strand</keyword>
<dbReference type="SUPFAM" id="SSF56935">
    <property type="entry name" value="Porins"/>
    <property type="match status" value="1"/>
</dbReference>
<keyword evidence="5 7" id="KW-0472">Membrane</keyword>
<sequence length="1012" mass="110554">MKREWLLFCGALALLKSTSAFSIPIAADRTSPDWATALPAATAAADITVTGTITDERNQGLPGATVVVKGTTIGTGTDDKGNFTLRVPEANANGTLVVTFVGYLAQEVALNGRTSVNVQLRPDAQALKEVVVVGYGTQKRSDVTGSVVSVPTDRLEKLPVGNVAQALEGAVAGVTVATTSGAPGAQPRIQVRGVRSITANTDPYIILDGVPFPGNLNDISPTDIASMEILKDASATAIYGTRGSNGVILITTKHGKTGKPQIRYTGYAGPEYMTNTLKPMDGPAYAAKYQAYKEQAKITGDPLPNFGELENYKAGKTTDWLKLIGQQGFVQDHNLSFSGGTPDVKYYLSGDYFKQKGILRGYQFQRVSIRSNLDANLTNWLRVGTSAFYASSNDDGGQVNLALAQAMSPYGVPYNPDGTYKIQAMQPEALFVNPLLGLTTTRVSKVNQLTGTLYAEVQPTFVKGLTYRLNGSYSYRPYHYANYTGRLANDLRGTGVITNDERHNYTIENIVVYNRDFGKHHFDLTGLYSAQQNTYFTTTETASGFISDQTGYNNIGSGSIPPTLSSYDERRSLLSQMGRLNYSYDSRYLFTVTARRDGSSVFGDQASKYATFPSVALGWNVANEQFLKDNGKVNLLKLRYSYGITGNEGINPYQTITGQTQLQYTYGGVTFTGLRANTLGNSKLKWESTTSSNVALDFGLFDNRVSGSFEYYDARTKNLLLARLIPIINGYSSVLDNIGRVQNRGIEVALNTVNVQHGDFTWSTSFNFTRNRNKILELYGNGTDDIANRRFIGKPLNAVYDYKMIGVWQQGEDPSGLDPGAKPGDLKFADLNGDGKIDSNDRMYLGTSLPKYTAGLTNTFAYKGLSLRIFLQTAQGILRSNDILNRADFSYRINQPAAVGYWTPENKSNDRPALSYFNTRGYSYPKDASYTRLKDVTLSYALPQTLLDKLKLGSTSVYVSGRNIYTWTDWIGWDPEQNYTQGNGSGNGIPSGIGANFPLVASYVFGLNLGLR</sequence>
<protein>
    <submittedName>
        <fullName evidence="10">TonB-dependent receptor</fullName>
    </submittedName>
</protein>
<evidence type="ECO:0000313" key="11">
    <source>
        <dbReference type="Proteomes" id="UP000305398"/>
    </source>
</evidence>
<evidence type="ECO:0000256" key="1">
    <source>
        <dbReference type="ARBA" id="ARBA00004571"/>
    </source>
</evidence>
<dbReference type="Pfam" id="PF13715">
    <property type="entry name" value="CarbopepD_reg_2"/>
    <property type="match status" value="1"/>
</dbReference>
<dbReference type="NCBIfam" id="TIGR04056">
    <property type="entry name" value="OMP_RagA_SusC"/>
    <property type="match status" value="1"/>
</dbReference>
<dbReference type="EMBL" id="CP040896">
    <property type="protein sequence ID" value="QDA58741.1"/>
    <property type="molecule type" value="Genomic_DNA"/>
</dbReference>
<organism evidence="10 11">
    <name type="scientific">Hymenobacter jejuensis</name>
    <dbReference type="NCBI Taxonomy" id="2502781"/>
    <lineage>
        <taxon>Bacteria</taxon>
        <taxon>Pseudomonadati</taxon>
        <taxon>Bacteroidota</taxon>
        <taxon>Cytophagia</taxon>
        <taxon>Cytophagales</taxon>
        <taxon>Hymenobacteraceae</taxon>
        <taxon>Hymenobacter</taxon>
    </lineage>
</organism>
<gene>
    <name evidence="10" type="ORF">FHG12_00870</name>
</gene>
<keyword evidence="2 7" id="KW-0813">Transport</keyword>
<reference evidence="10 11" key="1">
    <citation type="submission" date="2019-06" db="EMBL/GenBank/DDBJ databases">
        <authorList>
            <person name="Srinivasan S."/>
        </authorList>
    </citation>
    <scope>NUCLEOTIDE SEQUENCE [LARGE SCALE GENOMIC DNA]</scope>
    <source>
        <strain evidence="10 11">17J68-5</strain>
    </source>
</reference>
<keyword evidence="6 7" id="KW-0998">Cell outer membrane</keyword>
<feature type="domain" description="TonB-dependent receptor plug" evidence="9">
    <location>
        <begin position="140"/>
        <end position="247"/>
    </location>
</feature>
<dbReference type="InterPro" id="IPR012910">
    <property type="entry name" value="Plug_dom"/>
</dbReference>
<dbReference type="Proteomes" id="UP000305398">
    <property type="component" value="Chromosome"/>
</dbReference>
<evidence type="ECO:0000256" key="5">
    <source>
        <dbReference type="ARBA" id="ARBA00023136"/>
    </source>
</evidence>
<keyword evidence="8" id="KW-0732">Signal</keyword>
<dbReference type="InterPro" id="IPR008969">
    <property type="entry name" value="CarboxyPept-like_regulatory"/>
</dbReference>
<evidence type="ECO:0000313" key="10">
    <source>
        <dbReference type="EMBL" id="QDA58741.1"/>
    </source>
</evidence>
<dbReference type="InterPro" id="IPR037066">
    <property type="entry name" value="Plug_dom_sf"/>
</dbReference>
<dbReference type="PROSITE" id="PS52016">
    <property type="entry name" value="TONB_DEPENDENT_REC_3"/>
    <property type="match status" value="1"/>
</dbReference>
<dbReference type="NCBIfam" id="TIGR04057">
    <property type="entry name" value="SusC_RagA_signa"/>
    <property type="match status" value="1"/>
</dbReference>
<dbReference type="KEGG" id="hyj:FHG12_00870"/>
<evidence type="ECO:0000256" key="4">
    <source>
        <dbReference type="ARBA" id="ARBA00022692"/>
    </source>
</evidence>
<dbReference type="InterPro" id="IPR023997">
    <property type="entry name" value="TonB-dep_OMP_SusC/RagA_CS"/>
</dbReference>
<dbReference type="Gene3D" id="2.40.170.20">
    <property type="entry name" value="TonB-dependent receptor, beta-barrel domain"/>
    <property type="match status" value="1"/>
</dbReference>
<keyword evidence="11" id="KW-1185">Reference proteome</keyword>
<dbReference type="InterPro" id="IPR039426">
    <property type="entry name" value="TonB-dep_rcpt-like"/>
</dbReference>
<evidence type="ECO:0000259" key="9">
    <source>
        <dbReference type="Pfam" id="PF07715"/>
    </source>
</evidence>
<dbReference type="OrthoDB" id="9768177at2"/>
<proteinExistence type="inferred from homology"/>
<dbReference type="InterPro" id="IPR023996">
    <property type="entry name" value="TonB-dep_OMP_SusC/RagA"/>
</dbReference>
<dbReference type="FunFam" id="2.170.130.10:FF:000003">
    <property type="entry name" value="SusC/RagA family TonB-linked outer membrane protein"/>
    <property type="match status" value="1"/>
</dbReference>
<dbReference type="Gene3D" id="2.170.130.10">
    <property type="entry name" value="TonB-dependent receptor, plug domain"/>
    <property type="match status" value="1"/>
</dbReference>
<dbReference type="GO" id="GO:0009279">
    <property type="term" value="C:cell outer membrane"/>
    <property type="evidence" value="ECO:0007669"/>
    <property type="project" value="UniProtKB-SubCell"/>
</dbReference>